<keyword evidence="4" id="KW-1185">Reference proteome</keyword>
<reference evidence="4" key="1">
    <citation type="submission" date="2016-10" db="EMBL/GenBank/DDBJ databases">
        <authorList>
            <person name="Varghese N."/>
            <person name="Submissions S."/>
        </authorList>
    </citation>
    <scope>NUCLEOTIDE SEQUENCE [LARGE SCALE GENOMIC DNA]</scope>
    <source>
        <strain evidence="4">DSM 19684</strain>
    </source>
</reference>
<evidence type="ECO:0000313" key="3">
    <source>
        <dbReference type="EMBL" id="SDG55948.1"/>
    </source>
</evidence>
<keyword evidence="1" id="KW-1133">Transmembrane helix</keyword>
<feature type="transmembrane region" description="Helical" evidence="1">
    <location>
        <begin position="12"/>
        <end position="28"/>
    </location>
</feature>
<name>A0A1G7V8P5_9FLAO</name>
<proteinExistence type="predicted"/>
<dbReference type="GO" id="GO:0030153">
    <property type="term" value="P:bacteriocin immunity"/>
    <property type="evidence" value="ECO:0007669"/>
    <property type="project" value="InterPro"/>
</dbReference>
<dbReference type="RefSeq" id="WP_089874845.1">
    <property type="nucleotide sequence ID" value="NZ_FNBH01000005.1"/>
</dbReference>
<evidence type="ECO:0000259" key="2">
    <source>
        <dbReference type="Pfam" id="PF06713"/>
    </source>
</evidence>
<feature type="domain" description="Uncharacterized protein YyaB-like PH" evidence="2">
    <location>
        <begin position="53"/>
        <end position="127"/>
    </location>
</feature>
<dbReference type="Proteomes" id="UP000199203">
    <property type="component" value="Unassembled WGS sequence"/>
</dbReference>
<sequence>MKSIPVRIGWELLLFILVVMIFSTYQEILKLNWIALLFPIFIFVLVLWLCFSIKYYLDDEFLYIKNSIFGTTKIDVKEIYKIEKSWNLLSSPAPSIIGRVEIYYKNNSIVISPRDFEELKNELLRINPNITVKE</sequence>
<evidence type="ECO:0000256" key="1">
    <source>
        <dbReference type="SAM" id="Phobius"/>
    </source>
</evidence>
<dbReference type="AlphaFoldDB" id="A0A1G7V8P5"/>
<dbReference type="InterPro" id="IPR009589">
    <property type="entry name" value="PH_YyaB-like"/>
</dbReference>
<protein>
    <submittedName>
        <fullName evidence="3">PH domain-containing protein</fullName>
    </submittedName>
</protein>
<accession>A0A1G7V8P5</accession>
<feature type="transmembrane region" description="Helical" evidence="1">
    <location>
        <begin position="34"/>
        <end position="57"/>
    </location>
</feature>
<gene>
    <name evidence="3" type="ORF">SAMN05421825_3554</name>
</gene>
<dbReference type="EMBL" id="FNBH01000005">
    <property type="protein sequence ID" value="SDG55948.1"/>
    <property type="molecule type" value="Genomic_DNA"/>
</dbReference>
<organism evidence="3 4">
    <name type="scientific">Epilithonimonas hungarica</name>
    <dbReference type="NCBI Taxonomy" id="454006"/>
    <lineage>
        <taxon>Bacteria</taxon>
        <taxon>Pseudomonadati</taxon>
        <taxon>Bacteroidota</taxon>
        <taxon>Flavobacteriia</taxon>
        <taxon>Flavobacteriales</taxon>
        <taxon>Weeksellaceae</taxon>
        <taxon>Chryseobacterium group</taxon>
        <taxon>Epilithonimonas</taxon>
    </lineage>
</organism>
<dbReference type="OrthoDB" id="1261156at2"/>
<evidence type="ECO:0000313" key="4">
    <source>
        <dbReference type="Proteomes" id="UP000199203"/>
    </source>
</evidence>
<keyword evidence="1" id="KW-0812">Transmembrane</keyword>
<dbReference type="Pfam" id="PF06713">
    <property type="entry name" value="bPH_4"/>
    <property type="match status" value="1"/>
</dbReference>
<keyword evidence="1" id="KW-0472">Membrane</keyword>
<dbReference type="STRING" id="454006.SAMN05421825_3554"/>